<evidence type="ECO:0000313" key="3">
    <source>
        <dbReference type="Proteomes" id="UP001177003"/>
    </source>
</evidence>
<accession>A0AA35Z8J5</accession>
<keyword evidence="3" id="KW-1185">Reference proteome</keyword>
<protein>
    <submittedName>
        <fullName evidence="2">Uncharacterized protein</fullName>
    </submittedName>
</protein>
<dbReference type="Proteomes" id="UP001177003">
    <property type="component" value="Chromosome 5"/>
</dbReference>
<dbReference type="AlphaFoldDB" id="A0AA35Z8J5"/>
<organism evidence="2 3">
    <name type="scientific">Lactuca saligna</name>
    <name type="common">Willowleaf lettuce</name>
    <dbReference type="NCBI Taxonomy" id="75948"/>
    <lineage>
        <taxon>Eukaryota</taxon>
        <taxon>Viridiplantae</taxon>
        <taxon>Streptophyta</taxon>
        <taxon>Embryophyta</taxon>
        <taxon>Tracheophyta</taxon>
        <taxon>Spermatophyta</taxon>
        <taxon>Magnoliopsida</taxon>
        <taxon>eudicotyledons</taxon>
        <taxon>Gunneridae</taxon>
        <taxon>Pentapetalae</taxon>
        <taxon>asterids</taxon>
        <taxon>campanulids</taxon>
        <taxon>Asterales</taxon>
        <taxon>Asteraceae</taxon>
        <taxon>Cichorioideae</taxon>
        <taxon>Cichorieae</taxon>
        <taxon>Lactucinae</taxon>
        <taxon>Lactuca</taxon>
    </lineage>
</organism>
<evidence type="ECO:0000313" key="2">
    <source>
        <dbReference type="EMBL" id="CAI9287901.1"/>
    </source>
</evidence>
<sequence>MAPSIKRGKIKTQVYNEVSDVVVSIAIKTVETLGFIRNNPITTTDNNDTAGGDGDAGGAESPPPPNNTGKFDLIRLLGVASGTDSVFSANIMPRSRHVELGSPFDYFLEESHRHMQLPILKPRRKDILYTKFRNAHALATQFTIMFRRVVHEAKHGENKNSLIKNALEAYRIEIVKDFSLVEF</sequence>
<feature type="compositionally biased region" description="Low complexity" evidence="1">
    <location>
        <begin position="38"/>
        <end position="50"/>
    </location>
</feature>
<reference evidence="2" key="1">
    <citation type="submission" date="2023-04" db="EMBL/GenBank/DDBJ databases">
        <authorList>
            <person name="Vijverberg K."/>
            <person name="Xiong W."/>
            <person name="Schranz E."/>
        </authorList>
    </citation>
    <scope>NUCLEOTIDE SEQUENCE</scope>
</reference>
<dbReference type="EMBL" id="OX465081">
    <property type="protein sequence ID" value="CAI9287901.1"/>
    <property type="molecule type" value="Genomic_DNA"/>
</dbReference>
<gene>
    <name evidence="2" type="ORF">LSALG_LOCUS27236</name>
</gene>
<feature type="region of interest" description="Disordered" evidence="1">
    <location>
        <begin position="38"/>
        <end position="67"/>
    </location>
</feature>
<proteinExistence type="predicted"/>
<name>A0AA35Z8J5_LACSI</name>
<evidence type="ECO:0000256" key="1">
    <source>
        <dbReference type="SAM" id="MobiDB-lite"/>
    </source>
</evidence>